<keyword evidence="1" id="KW-1133">Transmembrane helix</keyword>
<dbReference type="EMBL" id="JACDUH010000003">
    <property type="protein sequence ID" value="MBA2851811.1"/>
    <property type="molecule type" value="Genomic_DNA"/>
</dbReference>
<evidence type="ECO:0000313" key="2">
    <source>
        <dbReference type="EMBL" id="MBA2851811.1"/>
    </source>
</evidence>
<gene>
    <name evidence="2" type="ORF">HNP86_001970</name>
</gene>
<comment type="caution">
    <text evidence="2">The sequence shown here is derived from an EMBL/GenBank/DDBJ whole genome shotgun (WGS) entry which is preliminary data.</text>
</comment>
<evidence type="ECO:0000313" key="3">
    <source>
        <dbReference type="Proteomes" id="UP000564425"/>
    </source>
</evidence>
<reference evidence="2 3" key="1">
    <citation type="submission" date="2020-07" db="EMBL/GenBank/DDBJ databases">
        <title>Genomic Encyclopedia of Type Strains, Phase IV (KMG-V): Genome sequencing to study the core and pangenomes of soil and plant-associated prokaryotes.</title>
        <authorList>
            <person name="Whitman W."/>
        </authorList>
    </citation>
    <scope>NUCLEOTIDE SEQUENCE [LARGE SCALE GENOMIC DNA]</scope>
    <source>
        <strain evidence="2 3">A1</strain>
    </source>
</reference>
<name>A0A7J9NWY5_METMI</name>
<evidence type="ECO:0000256" key="1">
    <source>
        <dbReference type="SAM" id="Phobius"/>
    </source>
</evidence>
<proteinExistence type="predicted"/>
<feature type="transmembrane region" description="Helical" evidence="1">
    <location>
        <begin position="59"/>
        <end position="79"/>
    </location>
</feature>
<dbReference type="AlphaFoldDB" id="A0A7J9NWY5"/>
<feature type="transmembrane region" description="Helical" evidence="1">
    <location>
        <begin position="20"/>
        <end position="39"/>
    </location>
</feature>
<sequence length="103" mass="11439">MYKWCILRAFSDFINRAYNATGFLIVIFGLCILIAIFALPNDSSTLSFIIKAGERPAGILGSTLLALMGIKVLLFVSGYRKRIELACMNCSRNANCDDDVYCK</sequence>
<dbReference type="RefSeq" id="WP_181501630.1">
    <property type="nucleotide sequence ID" value="NZ_JACDUH010000003.1"/>
</dbReference>
<dbReference type="Proteomes" id="UP000564425">
    <property type="component" value="Unassembled WGS sequence"/>
</dbReference>
<keyword evidence="1" id="KW-0812">Transmembrane</keyword>
<keyword evidence="1" id="KW-0472">Membrane</keyword>
<organism evidence="2 3">
    <name type="scientific">Methanococcus maripaludis</name>
    <name type="common">Methanococcus deltae</name>
    <dbReference type="NCBI Taxonomy" id="39152"/>
    <lineage>
        <taxon>Archaea</taxon>
        <taxon>Methanobacteriati</taxon>
        <taxon>Methanobacteriota</taxon>
        <taxon>Methanomada group</taxon>
        <taxon>Methanococci</taxon>
        <taxon>Methanococcales</taxon>
        <taxon>Methanococcaceae</taxon>
        <taxon>Methanococcus</taxon>
    </lineage>
</organism>
<accession>A0A7J9NWY5</accession>
<protein>
    <submittedName>
        <fullName evidence="2">Putative integral membrane protein</fullName>
    </submittedName>
</protein>